<dbReference type="Proteomes" id="UP000273022">
    <property type="component" value="Unassembled WGS sequence"/>
</dbReference>
<dbReference type="InterPro" id="IPR043136">
    <property type="entry name" value="B30.2/SPRY_sf"/>
</dbReference>
<dbReference type="Pfam" id="PF00622">
    <property type="entry name" value="SPRY"/>
    <property type="match status" value="1"/>
</dbReference>
<accession>A0A3A6TZN2</accession>
<evidence type="ECO:0000313" key="3">
    <source>
        <dbReference type="Proteomes" id="UP000273022"/>
    </source>
</evidence>
<feature type="domain" description="SPRY" evidence="1">
    <location>
        <begin position="416"/>
        <end position="536"/>
    </location>
</feature>
<name>A0A3A6TZN2_9GAMM</name>
<dbReference type="EMBL" id="QYYH01000134">
    <property type="protein sequence ID" value="RJY07121.1"/>
    <property type="molecule type" value="Genomic_DNA"/>
</dbReference>
<evidence type="ECO:0000313" key="2">
    <source>
        <dbReference type="EMBL" id="RJY07121.1"/>
    </source>
</evidence>
<dbReference type="Gene3D" id="2.60.120.920">
    <property type="match status" value="2"/>
</dbReference>
<comment type="caution">
    <text evidence="2">The sequence shown here is derived from an EMBL/GenBank/DDBJ whole genome shotgun (WGS) entry which is preliminary data.</text>
</comment>
<dbReference type="InterPro" id="IPR013083">
    <property type="entry name" value="Znf_RING/FYVE/PHD"/>
</dbReference>
<protein>
    <recommendedName>
        <fullName evidence="1">SPRY domain-containing protein</fullName>
    </recommendedName>
</protein>
<proteinExistence type="predicted"/>
<dbReference type="Gene3D" id="3.30.40.10">
    <property type="entry name" value="Zinc/RING finger domain, C3HC4 (zinc finger)"/>
    <property type="match status" value="1"/>
</dbReference>
<sequence>MIEVARSFFLAPNITAESDYRSSCNLKLIEDVSTELGSETESSLTVLANNVWKLNRATETANADALRAYFCNIQTLLPTADKERISFALDKYDSEAGAMQRVSLGIDGQVVFSKELREISEFHSDEGSRHSATRDEALRINGEELKQLKRRVTAASIAPELLDVTEQVTFTQQEGPVEVDFDSKVVTRTEVQQGNAYVLIGGPLNAGQHKLTFNVITDLGSATCIGLVRYPFISDKELMTKKVERFYHHRNTFLYRSYEGGIYLCGDLKLSLAPLECKDGNTVELVMYIDMEKRQIAFYRNGTLIGNMPHGLNGYVQPVIAFYAAYEKCIKLVKYEVNDPRHVHFKAWPITHSVQPLTEELASSKRQSNNPFLCFDRDNIMGEIHLNQEGNAVFRDSEQSGNSLCMLNKSIHEIGKHQFSFHIEIDKGASTCIGVTRESSVEGIENSKQKRIYESKSLYVYRSYKGMLYSEGEADNKSFKEFHQSGTLLDMTISLEHSGDSTVTFSVNNEQERVAFTAIEPPMKPVVAFYQKKIKRVELVSYHYSPYAMVHDDGSNITDNCFSRAKEDKYRADLYKKDVWVIAASCMTCNGPINNISLPCGHATFCTEHVQVTAKGYAACLICQQPVTGIWNVLN</sequence>
<evidence type="ECO:0000259" key="1">
    <source>
        <dbReference type="Pfam" id="PF00622"/>
    </source>
</evidence>
<dbReference type="RefSeq" id="WP_121854727.1">
    <property type="nucleotide sequence ID" value="NZ_CP037952.1"/>
</dbReference>
<keyword evidence="3" id="KW-1185">Reference proteome</keyword>
<dbReference type="OrthoDB" id="6412825at2"/>
<organism evidence="2 3">
    <name type="scientific">Parashewanella spongiae</name>
    <dbReference type="NCBI Taxonomy" id="342950"/>
    <lineage>
        <taxon>Bacteria</taxon>
        <taxon>Pseudomonadati</taxon>
        <taxon>Pseudomonadota</taxon>
        <taxon>Gammaproteobacteria</taxon>
        <taxon>Alteromonadales</taxon>
        <taxon>Shewanellaceae</taxon>
        <taxon>Parashewanella</taxon>
    </lineage>
</organism>
<gene>
    <name evidence="2" type="ORF">D5R81_16525</name>
</gene>
<reference evidence="2 3" key="1">
    <citation type="submission" date="2018-09" db="EMBL/GenBank/DDBJ databases">
        <title>Phylogeny of the Shewanellaceae, and recommendation for two new genera, Pseudoshewanella and Parashewanella.</title>
        <authorList>
            <person name="Wang G."/>
        </authorList>
    </citation>
    <scope>NUCLEOTIDE SEQUENCE [LARGE SCALE GENOMIC DNA]</scope>
    <source>
        <strain evidence="2 3">KCTC 22492</strain>
    </source>
</reference>
<dbReference type="InterPro" id="IPR003877">
    <property type="entry name" value="SPRY_dom"/>
</dbReference>
<dbReference type="AlphaFoldDB" id="A0A3A6TZN2"/>